<organism evidence="1">
    <name type="scientific">Arundo donax</name>
    <name type="common">Giant reed</name>
    <name type="synonym">Donax arundinaceus</name>
    <dbReference type="NCBI Taxonomy" id="35708"/>
    <lineage>
        <taxon>Eukaryota</taxon>
        <taxon>Viridiplantae</taxon>
        <taxon>Streptophyta</taxon>
        <taxon>Embryophyta</taxon>
        <taxon>Tracheophyta</taxon>
        <taxon>Spermatophyta</taxon>
        <taxon>Magnoliopsida</taxon>
        <taxon>Liliopsida</taxon>
        <taxon>Poales</taxon>
        <taxon>Poaceae</taxon>
        <taxon>PACMAD clade</taxon>
        <taxon>Arundinoideae</taxon>
        <taxon>Arundineae</taxon>
        <taxon>Arundo</taxon>
    </lineage>
</organism>
<accession>A0A0A9CTL8</accession>
<protein>
    <submittedName>
        <fullName evidence="1">Uncharacterized protein</fullName>
    </submittedName>
</protein>
<name>A0A0A9CTL8_ARUDO</name>
<sequence length="64" mass="7467">MKMGSLLESMAWRLVSRMVETKHMKGALWYISARMLALKMFYLFGVPDHMCCIMIANQVNLLKK</sequence>
<reference evidence="1" key="1">
    <citation type="submission" date="2014-09" db="EMBL/GenBank/DDBJ databases">
        <authorList>
            <person name="Magalhaes I.L.F."/>
            <person name="Oliveira U."/>
            <person name="Santos F.R."/>
            <person name="Vidigal T.H.D.A."/>
            <person name="Brescovit A.D."/>
            <person name="Santos A.J."/>
        </authorList>
    </citation>
    <scope>NUCLEOTIDE SEQUENCE</scope>
    <source>
        <tissue evidence="1">Shoot tissue taken approximately 20 cm above the soil surface</tissue>
    </source>
</reference>
<dbReference type="AlphaFoldDB" id="A0A0A9CTL8"/>
<dbReference type="EMBL" id="GBRH01223043">
    <property type="protein sequence ID" value="JAD74852.1"/>
    <property type="molecule type" value="Transcribed_RNA"/>
</dbReference>
<proteinExistence type="predicted"/>
<evidence type="ECO:0000313" key="1">
    <source>
        <dbReference type="EMBL" id="JAD74852.1"/>
    </source>
</evidence>
<reference evidence="1" key="2">
    <citation type="journal article" date="2015" name="Data Brief">
        <title>Shoot transcriptome of the giant reed, Arundo donax.</title>
        <authorList>
            <person name="Barrero R.A."/>
            <person name="Guerrero F.D."/>
            <person name="Moolhuijzen P."/>
            <person name="Goolsby J.A."/>
            <person name="Tidwell J."/>
            <person name="Bellgard S.E."/>
            <person name="Bellgard M.I."/>
        </authorList>
    </citation>
    <scope>NUCLEOTIDE SEQUENCE</scope>
    <source>
        <tissue evidence="1">Shoot tissue taken approximately 20 cm above the soil surface</tissue>
    </source>
</reference>